<evidence type="ECO:0000256" key="6">
    <source>
        <dbReference type="ARBA" id="ARBA00023163"/>
    </source>
</evidence>
<evidence type="ECO:0000256" key="2">
    <source>
        <dbReference type="ARBA" id="ARBA00012418"/>
    </source>
</evidence>
<dbReference type="Pfam" id="PF04560">
    <property type="entry name" value="RNA_pol_Rpb2_7"/>
    <property type="match status" value="1"/>
</dbReference>
<dbReference type="GO" id="GO:0003899">
    <property type="term" value="F:DNA-directed RNA polymerase activity"/>
    <property type="evidence" value="ECO:0007669"/>
    <property type="project" value="UniProtKB-EC"/>
</dbReference>
<dbReference type="GO" id="GO:0000428">
    <property type="term" value="C:DNA-directed RNA polymerase complex"/>
    <property type="evidence" value="ECO:0007669"/>
    <property type="project" value="UniProtKB-KW"/>
</dbReference>
<reference evidence="9 10" key="1">
    <citation type="submission" date="2020-08" db="EMBL/GenBank/DDBJ databases">
        <title>Plant Genome Project.</title>
        <authorList>
            <person name="Zhang R.-G."/>
        </authorList>
    </citation>
    <scope>NUCLEOTIDE SEQUENCE [LARGE SCALE GENOMIC DNA]</scope>
    <source>
        <tissue evidence="9">Rhizome</tissue>
    </source>
</reference>
<gene>
    <name evidence="9" type="ORF">ZIOFF_063089</name>
</gene>
<dbReference type="GO" id="GO:0006351">
    <property type="term" value="P:DNA-templated transcription"/>
    <property type="evidence" value="ECO:0007669"/>
    <property type="project" value="InterPro"/>
</dbReference>
<evidence type="ECO:0000259" key="8">
    <source>
        <dbReference type="Pfam" id="PF04560"/>
    </source>
</evidence>
<dbReference type="Gene3D" id="2.40.270.10">
    <property type="entry name" value="DNA-directed RNA polymerase, subunit 2, domain 6"/>
    <property type="match status" value="2"/>
</dbReference>
<dbReference type="PANTHER" id="PTHR20856">
    <property type="entry name" value="DNA-DIRECTED RNA POLYMERASE I SUBUNIT 2"/>
    <property type="match status" value="1"/>
</dbReference>
<keyword evidence="3" id="KW-0240">DNA-directed RNA polymerase</keyword>
<evidence type="ECO:0000256" key="3">
    <source>
        <dbReference type="ARBA" id="ARBA00022478"/>
    </source>
</evidence>
<organism evidence="9 10">
    <name type="scientific">Zingiber officinale</name>
    <name type="common">Ginger</name>
    <name type="synonym">Amomum zingiber</name>
    <dbReference type="NCBI Taxonomy" id="94328"/>
    <lineage>
        <taxon>Eukaryota</taxon>
        <taxon>Viridiplantae</taxon>
        <taxon>Streptophyta</taxon>
        <taxon>Embryophyta</taxon>
        <taxon>Tracheophyta</taxon>
        <taxon>Spermatophyta</taxon>
        <taxon>Magnoliopsida</taxon>
        <taxon>Liliopsida</taxon>
        <taxon>Zingiberales</taxon>
        <taxon>Zingiberaceae</taxon>
        <taxon>Zingiber</taxon>
    </lineage>
</organism>
<evidence type="ECO:0000256" key="1">
    <source>
        <dbReference type="ARBA" id="ARBA00006835"/>
    </source>
</evidence>
<keyword evidence="5" id="KW-0548">Nucleotidyltransferase</keyword>
<keyword evidence="10" id="KW-1185">Reference proteome</keyword>
<dbReference type="EMBL" id="JACMSC010000017">
    <property type="protein sequence ID" value="KAG6479621.1"/>
    <property type="molecule type" value="Genomic_DNA"/>
</dbReference>
<dbReference type="GO" id="GO:0003677">
    <property type="term" value="F:DNA binding"/>
    <property type="evidence" value="ECO:0007669"/>
    <property type="project" value="InterPro"/>
</dbReference>
<evidence type="ECO:0000313" key="9">
    <source>
        <dbReference type="EMBL" id="KAG6479621.1"/>
    </source>
</evidence>
<accession>A0A8J5KB26</accession>
<dbReference type="GO" id="GO:0032549">
    <property type="term" value="F:ribonucleoside binding"/>
    <property type="evidence" value="ECO:0007669"/>
    <property type="project" value="InterPro"/>
</dbReference>
<dbReference type="InterPro" id="IPR007120">
    <property type="entry name" value="DNA-dir_RNAP_su2_dom"/>
</dbReference>
<protein>
    <recommendedName>
        <fullName evidence="2">DNA-directed RNA polymerase</fullName>
        <ecNumber evidence="2">2.7.7.6</ecNumber>
    </recommendedName>
</protein>
<dbReference type="InterPro" id="IPR037033">
    <property type="entry name" value="DNA-dir_RNAP_su2_hyb_sf"/>
</dbReference>
<dbReference type="AlphaFoldDB" id="A0A8J5KB26"/>
<dbReference type="InterPro" id="IPR007641">
    <property type="entry name" value="RNA_pol_Rpb2_7"/>
</dbReference>
<name>A0A8J5KB26_ZINOF</name>
<proteinExistence type="inferred from homology"/>
<evidence type="ECO:0000256" key="4">
    <source>
        <dbReference type="ARBA" id="ARBA00022679"/>
    </source>
</evidence>
<evidence type="ECO:0000256" key="5">
    <source>
        <dbReference type="ARBA" id="ARBA00022695"/>
    </source>
</evidence>
<feature type="domain" description="DNA-directed RNA polymerase subunit 2 hybrid-binding" evidence="7">
    <location>
        <begin position="17"/>
        <end position="97"/>
    </location>
</feature>
<feature type="domain" description="RNA polymerase Rpb2" evidence="8">
    <location>
        <begin position="184"/>
        <end position="218"/>
    </location>
</feature>
<dbReference type="EC" id="2.7.7.6" evidence="2"/>
<dbReference type="InterPro" id="IPR015712">
    <property type="entry name" value="DNA-dir_RNA_pol_su2"/>
</dbReference>
<comment type="caution">
    <text evidence="9">The sequence shown here is derived from an EMBL/GenBank/DDBJ whole genome shotgun (WGS) entry which is preliminary data.</text>
</comment>
<dbReference type="InterPro" id="IPR014724">
    <property type="entry name" value="RNA_pol_RPB2_OB-fold"/>
</dbReference>
<dbReference type="Pfam" id="PF00562">
    <property type="entry name" value="RNA_pol_Rpb2_6"/>
    <property type="match status" value="1"/>
</dbReference>
<dbReference type="Proteomes" id="UP000734854">
    <property type="component" value="Unassembled WGS sequence"/>
</dbReference>
<evidence type="ECO:0000259" key="7">
    <source>
        <dbReference type="Pfam" id="PF00562"/>
    </source>
</evidence>
<dbReference type="Gene3D" id="2.40.50.150">
    <property type="match status" value="1"/>
</dbReference>
<sequence length="248" mass="27415">MLMLYSLCSREYKETPAEFKGSEDETTVVDRVIIYSDTNGKLCIKCMIRHTRRPEIGDRFSSRHGQKGVCGTIVQQEDLPFSEFGICPDLIINPHGFARYELYSILIARVGNLESGVVRNFLSGMTIGKMLELIGGKAGVSCGRFHYGDAFEEPSVHADKVEDIRNTLVKHGFSYSGKDFLYSGLHLGEMERDCLIAHGASMVISERLMLSSDPYEVQKFGPAARISSVSLPLDILVSCPVSAYSGAQ</sequence>
<dbReference type="SUPFAM" id="SSF64484">
    <property type="entry name" value="beta and beta-prime subunits of DNA dependent RNA-polymerase"/>
    <property type="match status" value="1"/>
</dbReference>
<keyword evidence="4" id="KW-0808">Transferase</keyword>
<comment type="similarity">
    <text evidence="1">Belongs to the RNA polymerase beta chain family.</text>
</comment>
<evidence type="ECO:0000313" key="10">
    <source>
        <dbReference type="Proteomes" id="UP000734854"/>
    </source>
</evidence>
<keyword evidence="6" id="KW-0804">Transcription</keyword>